<sequence length="185" mass="21560">MFLNLMNDLETVLATNKAFLLSEWVKSARQLGSTPEEKDWFEYNARNQITLWGPNGEIMNYAIKQWSGVVSDFLLPRWKVFLEYSNETLVQNESFNDTYIKEKMFEAVEEPFTFKKSVFLEGAKGDIIDIVTTKQEEWIELFDKLTTLKKKDLNGIFISNFSDLRGFTDQVSFTDFDDIGVEMVL</sequence>
<accession>A0ABD2MIA4</accession>
<dbReference type="Gene3D" id="1.20.120.670">
    <property type="entry name" value="N-acetyl-b-d-glucoasminidase"/>
    <property type="match status" value="1"/>
</dbReference>
<organism evidence="2 3">
    <name type="scientific">Cryptolaemus montrouzieri</name>
    <dbReference type="NCBI Taxonomy" id="559131"/>
    <lineage>
        <taxon>Eukaryota</taxon>
        <taxon>Metazoa</taxon>
        <taxon>Ecdysozoa</taxon>
        <taxon>Arthropoda</taxon>
        <taxon>Hexapoda</taxon>
        <taxon>Insecta</taxon>
        <taxon>Pterygota</taxon>
        <taxon>Neoptera</taxon>
        <taxon>Endopterygota</taxon>
        <taxon>Coleoptera</taxon>
        <taxon>Polyphaga</taxon>
        <taxon>Cucujiformia</taxon>
        <taxon>Coccinelloidea</taxon>
        <taxon>Coccinellidae</taxon>
        <taxon>Scymninae</taxon>
        <taxon>Scymnini</taxon>
        <taxon>Cryptolaemus</taxon>
    </lineage>
</organism>
<name>A0ABD2MIA4_9CUCU</name>
<dbReference type="Pfam" id="PF12972">
    <property type="entry name" value="NAGLU_C"/>
    <property type="match status" value="1"/>
</dbReference>
<dbReference type="Proteomes" id="UP001516400">
    <property type="component" value="Unassembled WGS sequence"/>
</dbReference>
<dbReference type="InterPro" id="IPR007781">
    <property type="entry name" value="NAGLU"/>
</dbReference>
<gene>
    <name evidence="2" type="ORF">HHI36_010209</name>
</gene>
<dbReference type="PANTHER" id="PTHR12872">
    <property type="entry name" value="ALPHA-N-ACETYLGLUCOSAMINIDASE"/>
    <property type="match status" value="1"/>
</dbReference>
<protein>
    <recommendedName>
        <fullName evidence="1">Alpha-N-acetylglucosaminidase C-terminal domain-containing protein</fullName>
    </recommendedName>
</protein>
<proteinExistence type="predicted"/>
<dbReference type="AlphaFoldDB" id="A0ABD2MIA4"/>
<keyword evidence="3" id="KW-1185">Reference proteome</keyword>
<dbReference type="InterPro" id="IPR024732">
    <property type="entry name" value="NAGLU_C"/>
</dbReference>
<dbReference type="EMBL" id="JABFTP020000001">
    <property type="protein sequence ID" value="KAL3266020.1"/>
    <property type="molecule type" value="Genomic_DNA"/>
</dbReference>
<evidence type="ECO:0000259" key="1">
    <source>
        <dbReference type="Pfam" id="PF12972"/>
    </source>
</evidence>
<evidence type="ECO:0000313" key="2">
    <source>
        <dbReference type="EMBL" id="KAL3266020.1"/>
    </source>
</evidence>
<evidence type="ECO:0000313" key="3">
    <source>
        <dbReference type="Proteomes" id="UP001516400"/>
    </source>
</evidence>
<comment type="caution">
    <text evidence="2">The sequence shown here is derived from an EMBL/GenBank/DDBJ whole genome shotgun (WGS) entry which is preliminary data.</text>
</comment>
<feature type="domain" description="Alpha-N-acetylglucosaminidase C-terminal" evidence="1">
    <location>
        <begin position="2"/>
        <end position="132"/>
    </location>
</feature>
<reference evidence="2 3" key="1">
    <citation type="journal article" date="2021" name="BMC Biol.">
        <title>Horizontally acquired antibacterial genes associated with adaptive radiation of ladybird beetles.</title>
        <authorList>
            <person name="Li H.S."/>
            <person name="Tang X.F."/>
            <person name="Huang Y.H."/>
            <person name="Xu Z.Y."/>
            <person name="Chen M.L."/>
            <person name="Du X.Y."/>
            <person name="Qiu B.Y."/>
            <person name="Chen P.T."/>
            <person name="Zhang W."/>
            <person name="Slipinski A."/>
            <person name="Escalona H.E."/>
            <person name="Waterhouse R.M."/>
            <person name="Zwick A."/>
            <person name="Pang H."/>
        </authorList>
    </citation>
    <scope>NUCLEOTIDE SEQUENCE [LARGE SCALE GENOMIC DNA]</scope>
    <source>
        <strain evidence="2">SYSU2018</strain>
    </source>
</reference>
<dbReference type="PANTHER" id="PTHR12872:SF1">
    <property type="entry name" value="ALPHA-N-ACETYLGLUCOSAMINIDASE"/>
    <property type="match status" value="1"/>
</dbReference>